<dbReference type="PRINTS" id="PR00123">
    <property type="entry name" value="ATPASEA"/>
</dbReference>
<dbReference type="PANTHER" id="PTHR42823">
    <property type="entry name" value="ATP SYNTHASE SUBUNIT A, CHLOROPLASTIC"/>
    <property type="match status" value="1"/>
</dbReference>
<proteinExistence type="inferred from homology"/>
<keyword evidence="14" id="KW-1185">Reference proteome</keyword>
<dbReference type="InterPro" id="IPR035908">
    <property type="entry name" value="F0_ATP_A_sf"/>
</dbReference>
<comment type="caution">
    <text evidence="13">The sequence shown here is derived from an EMBL/GenBank/DDBJ whole genome shotgun (WGS) entry which is preliminary data.</text>
</comment>
<dbReference type="CDD" id="cd00310">
    <property type="entry name" value="ATP-synt_Fo_a_6"/>
    <property type="match status" value="1"/>
</dbReference>
<keyword evidence="7 11" id="KW-1133">Transmembrane helix</keyword>
<comment type="similarity">
    <text evidence="2 11 12">Belongs to the ATPase A chain family.</text>
</comment>
<evidence type="ECO:0000313" key="14">
    <source>
        <dbReference type="Proteomes" id="UP001469365"/>
    </source>
</evidence>
<keyword evidence="5 11" id="KW-0812">Transmembrane</keyword>
<name>A0ABU9DU40_9BACL</name>
<accession>A0ABU9DU40</accession>
<dbReference type="InterPro" id="IPR045082">
    <property type="entry name" value="ATP_syn_F0_a_bact/chloroplast"/>
</dbReference>
<feature type="transmembrane region" description="Helical" evidence="11">
    <location>
        <begin position="150"/>
        <end position="169"/>
    </location>
</feature>
<dbReference type="RefSeq" id="WP_341418815.1">
    <property type="nucleotide sequence ID" value="NZ_JBBPCC010000023.1"/>
</dbReference>
<keyword evidence="11" id="KW-1003">Cell membrane</keyword>
<keyword evidence="9 11" id="KW-0472">Membrane</keyword>
<organism evidence="13 14">
    <name type="scientific">Paenibacillus filicis</name>
    <dbReference type="NCBI Taxonomy" id="669464"/>
    <lineage>
        <taxon>Bacteria</taxon>
        <taxon>Bacillati</taxon>
        <taxon>Bacillota</taxon>
        <taxon>Bacilli</taxon>
        <taxon>Bacillales</taxon>
        <taxon>Paenibacillaceae</taxon>
        <taxon>Paenibacillus</taxon>
    </lineage>
</organism>
<evidence type="ECO:0000256" key="10">
    <source>
        <dbReference type="ARBA" id="ARBA00023310"/>
    </source>
</evidence>
<dbReference type="Gene3D" id="1.20.120.220">
    <property type="entry name" value="ATP synthase, F0 complex, subunit A"/>
    <property type="match status" value="1"/>
</dbReference>
<gene>
    <name evidence="11 13" type="primary">atpB</name>
    <name evidence="13" type="ORF">WMW72_27625</name>
</gene>
<dbReference type="InterPro" id="IPR000568">
    <property type="entry name" value="ATP_synth_F0_asu"/>
</dbReference>
<feature type="transmembrane region" description="Helical" evidence="11">
    <location>
        <begin position="206"/>
        <end position="226"/>
    </location>
</feature>
<keyword evidence="10 11" id="KW-0066">ATP synthesis</keyword>
<dbReference type="EMBL" id="JBBPCC010000023">
    <property type="protein sequence ID" value="MEK8131682.1"/>
    <property type="molecule type" value="Genomic_DNA"/>
</dbReference>
<evidence type="ECO:0000256" key="2">
    <source>
        <dbReference type="ARBA" id="ARBA00006810"/>
    </source>
</evidence>
<feature type="transmembrane region" description="Helical" evidence="11">
    <location>
        <begin position="232"/>
        <end position="257"/>
    </location>
</feature>
<dbReference type="Proteomes" id="UP001469365">
    <property type="component" value="Unassembled WGS sequence"/>
</dbReference>
<evidence type="ECO:0000256" key="5">
    <source>
        <dbReference type="ARBA" id="ARBA00022692"/>
    </source>
</evidence>
<keyword evidence="3 11" id="KW-0813">Transport</keyword>
<dbReference type="PROSITE" id="PS00449">
    <property type="entry name" value="ATPASE_A"/>
    <property type="match status" value="1"/>
</dbReference>
<keyword evidence="6 11" id="KW-0375">Hydrogen ion transport</keyword>
<dbReference type="SUPFAM" id="SSF81336">
    <property type="entry name" value="F1F0 ATP synthase subunit A"/>
    <property type="match status" value="1"/>
</dbReference>
<evidence type="ECO:0000256" key="9">
    <source>
        <dbReference type="ARBA" id="ARBA00023136"/>
    </source>
</evidence>
<evidence type="ECO:0000256" key="11">
    <source>
        <dbReference type="HAMAP-Rule" id="MF_01393"/>
    </source>
</evidence>
<evidence type="ECO:0000256" key="6">
    <source>
        <dbReference type="ARBA" id="ARBA00022781"/>
    </source>
</evidence>
<feature type="transmembrane region" description="Helical" evidence="11">
    <location>
        <begin position="16"/>
        <end position="37"/>
    </location>
</feature>
<evidence type="ECO:0000256" key="12">
    <source>
        <dbReference type="RuleBase" id="RU000483"/>
    </source>
</evidence>
<evidence type="ECO:0000256" key="7">
    <source>
        <dbReference type="ARBA" id="ARBA00022989"/>
    </source>
</evidence>
<keyword evidence="8 11" id="KW-0406">Ion transport</keyword>
<evidence type="ECO:0000256" key="1">
    <source>
        <dbReference type="ARBA" id="ARBA00004141"/>
    </source>
</evidence>
<comment type="subcellular location">
    <subcellularLocation>
        <location evidence="11 12">Cell membrane</location>
        <topology evidence="11 12">Multi-pass membrane protein</topology>
    </subcellularLocation>
    <subcellularLocation>
        <location evidence="1">Membrane</location>
        <topology evidence="1">Multi-pass membrane protein</topology>
    </subcellularLocation>
</comment>
<keyword evidence="4 11" id="KW-0138">CF(0)</keyword>
<dbReference type="NCBIfam" id="TIGR01131">
    <property type="entry name" value="ATP_synt_6_or_A"/>
    <property type="match status" value="1"/>
</dbReference>
<feature type="transmembrane region" description="Helical" evidence="11">
    <location>
        <begin position="75"/>
        <end position="98"/>
    </location>
</feature>
<reference evidence="13 14" key="1">
    <citation type="submission" date="2024-04" db="EMBL/GenBank/DDBJ databases">
        <title>draft genome sequnece of Paenibacillus filicis.</title>
        <authorList>
            <person name="Kim D.-U."/>
        </authorList>
    </citation>
    <scope>NUCLEOTIDE SEQUENCE [LARGE SCALE GENOMIC DNA]</scope>
    <source>
        <strain evidence="13 14">KACC14197</strain>
    </source>
</reference>
<dbReference type="HAMAP" id="MF_01393">
    <property type="entry name" value="ATP_synth_a_bact"/>
    <property type="match status" value="1"/>
</dbReference>
<dbReference type="PANTHER" id="PTHR42823:SF3">
    <property type="entry name" value="ATP SYNTHASE SUBUNIT A, CHLOROPLASTIC"/>
    <property type="match status" value="1"/>
</dbReference>
<evidence type="ECO:0000256" key="3">
    <source>
        <dbReference type="ARBA" id="ARBA00022448"/>
    </source>
</evidence>
<evidence type="ECO:0000256" key="4">
    <source>
        <dbReference type="ARBA" id="ARBA00022547"/>
    </source>
</evidence>
<dbReference type="InterPro" id="IPR023011">
    <property type="entry name" value="ATP_synth_F0_asu_AS"/>
</dbReference>
<sequence length="269" mass="29875">MHDFAILQLGSLNIDISTFLSIIVSCVIVFIVARLSVRNLSVANPSKMQNFMEWVVEFVHNTIASTMPLHRAKHFVTLGLTLILFIFVSNLLGLPFGVVTEHEKPLSLFGQTIVSQDMIDAANAHAKDGEKESGHHGVVLGWWKSPTADVGVTFGLASIVFVLIHVLGLTMNRKHYLKHYFEPYWFFFPLNVIKELSKPLTLGLRLYANIFAGEVLIGTILMAGVYGTPLLAAWQGFSIFVGAIQAFLFTVLTMVYISQATVHHGDDHH</sequence>
<protein>
    <recommendedName>
        <fullName evidence="11 12">ATP synthase subunit a</fullName>
    </recommendedName>
    <alternativeName>
        <fullName evidence="11">ATP synthase F0 sector subunit a</fullName>
    </alternativeName>
    <alternativeName>
        <fullName evidence="11">F-ATPase subunit 6</fullName>
    </alternativeName>
</protein>
<evidence type="ECO:0000313" key="13">
    <source>
        <dbReference type="EMBL" id="MEK8131682.1"/>
    </source>
</evidence>
<evidence type="ECO:0000256" key="8">
    <source>
        <dbReference type="ARBA" id="ARBA00023065"/>
    </source>
</evidence>
<comment type="function">
    <text evidence="11 12">Key component of the proton channel; it plays a direct role in the translocation of protons across the membrane.</text>
</comment>
<dbReference type="Pfam" id="PF00119">
    <property type="entry name" value="ATP-synt_A"/>
    <property type="match status" value="1"/>
</dbReference>